<accession>A0A9P5C3E8</accession>
<dbReference type="Proteomes" id="UP000758155">
    <property type="component" value="Unassembled WGS sequence"/>
</dbReference>
<dbReference type="GO" id="GO:0070573">
    <property type="term" value="F:metallodipeptidase activity"/>
    <property type="evidence" value="ECO:0007669"/>
    <property type="project" value="InterPro"/>
</dbReference>
<evidence type="ECO:0000313" key="3">
    <source>
        <dbReference type="EMBL" id="KAF3042128.1"/>
    </source>
</evidence>
<dbReference type="EMBL" id="SWKV01000017">
    <property type="protein sequence ID" value="KAF3042128.1"/>
    <property type="molecule type" value="Genomic_DNA"/>
</dbReference>
<dbReference type="OrthoDB" id="3220769at2759"/>
<dbReference type="SUPFAM" id="SSF51556">
    <property type="entry name" value="Metallo-dependent hydrolases"/>
    <property type="match status" value="1"/>
</dbReference>
<reference evidence="3" key="1">
    <citation type="submission" date="2019-04" db="EMBL/GenBank/DDBJ databases">
        <title>Sequencing of skin fungus with MAO and IRED activity.</title>
        <authorList>
            <person name="Marsaioli A.J."/>
            <person name="Bonatto J.M.C."/>
            <person name="Reis Junior O."/>
        </authorList>
    </citation>
    <scope>NUCLEOTIDE SEQUENCE</scope>
    <source>
        <strain evidence="3">28M1</strain>
    </source>
</reference>
<keyword evidence="4" id="KW-1185">Reference proteome</keyword>
<dbReference type="Gene3D" id="3.20.20.140">
    <property type="entry name" value="Metal-dependent hydrolases"/>
    <property type="match status" value="1"/>
</dbReference>
<keyword evidence="2" id="KW-0862">Zinc</keyword>
<keyword evidence="2" id="KW-0479">Metal-binding</keyword>
<organism evidence="3 4">
    <name type="scientific">Didymella heteroderae</name>
    <dbReference type="NCBI Taxonomy" id="1769908"/>
    <lineage>
        <taxon>Eukaryota</taxon>
        <taxon>Fungi</taxon>
        <taxon>Dikarya</taxon>
        <taxon>Ascomycota</taxon>
        <taxon>Pezizomycotina</taxon>
        <taxon>Dothideomycetes</taxon>
        <taxon>Pleosporomycetidae</taxon>
        <taxon>Pleosporales</taxon>
        <taxon>Pleosporineae</taxon>
        <taxon>Didymellaceae</taxon>
        <taxon>Didymella</taxon>
    </lineage>
</organism>
<dbReference type="InterPro" id="IPR008257">
    <property type="entry name" value="Pept_M19"/>
</dbReference>
<evidence type="ECO:0000313" key="4">
    <source>
        <dbReference type="Proteomes" id="UP000758155"/>
    </source>
</evidence>
<dbReference type="PANTHER" id="PTHR10443:SF12">
    <property type="entry name" value="DIPEPTIDASE"/>
    <property type="match status" value="1"/>
</dbReference>
<comment type="similarity">
    <text evidence="2">Belongs to the metallo-dependent hydrolases superfamily. Peptidase M19 family.</text>
</comment>
<keyword evidence="2" id="KW-0645">Protease</keyword>
<dbReference type="PROSITE" id="PS51365">
    <property type="entry name" value="RENAL_DIPEPTIDASE_2"/>
    <property type="match status" value="1"/>
</dbReference>
<evidence type="ECO:0000256" key="1">
    <source>
        <dbReference type="ARBA" id="ARBA00022997"/>
    </source>
</evidence>
<proteinExistence type="inferred from homology"/>
<dbReference type="GO" id="GO:0006508">
    <property type="term" value="P:proteolysis"/>
    <property type="evidence" value="ECO:0007669"/>
    <property type="project" value="UniProtKB-KW"/>
</dbReference>
<keyword evidence="2" id="KW-0482">Metalloprotease</keyword>
<dbReference type="PANTHER" id="PTHR10443">
    <property type="entry name" value="MICROSOMAL DIPEPTIDASE"/>
    <property type="match status" value="1"/>
</dbReference>
<name>A0A9P5C3E8_9PLEO</name>
<dbReference type="InterPro" id="IPR032466">
    <property type="entry name" value="Metal_Hydrolase"/>
</dbReference>
<dbReference type="EC" id="3.4.13.19" evidence="2"/>
<dbReference type="AlphaFoldDB" id="A0A9P5C3E8"/>
<dbReference type="Pfam" id="PF01244">
    <property type="entry name" value="Peptidase_M19"/>
    <property type="match status" value="1"/>
</dbReference>
<comment type="caution">
    <text evidence="3">The sequence shown here is derived from an EMBL/GenBank/DDBJ whole genome shotgun (WGS) entry which is preliminary data.</text>
</comment>
<sequence>MAEKLATLPYQQPGDLFVNDYFFTNQTALSYTLTAVWTDQNTHITVLPSLTYQNNILDKCSVVSIGVEFELLDQATNQISYAGWNTAVRTYATCQILNPLGTVFFNLTQTYNYVPSSISLSRMKGRSSSSEFLTHDKQTRASLWWGESLMSNYWGYSTWLMQHIRMEKIDAGKQGIRKGMVYFTPTGSANDVADINFFTPDYRFIVTRENGKGSQNIWPGRNNENATTVGELNRRRVYPNIWVPVDSLAKAAYSTVLADLGQPDTPNILSNETALESFTANFTSIQKHLSADGSGPEHDPFDAQRSTSGPLRIVPSVIRMRYLCQVPQYKSKGNLFVSIVVADLVLLQVAWQLCKILSECSDFDGMYSSVEGLEDASKYPNLIVEMIERGWTDDEIKDLMGRNVMRVMDEVDASI</sequence>
<keyword evidence="1 2" id="KW-0224">Dipeptidase</keyword>
<evidence type="ECO:0000256" key="2">
    <source>
        <dbReference type="RuleBase" id="RU341113"/>
    </source>
</evidence>
<gene>
    <name evidence="3" type="ORF">E8E12_005519</name>
</gene>
<protein>
    <recommendedName>
        <fullName evidence="2">Dipeptidase</fullName>
        <ecNumber evidence="2">3.4.13.19</ecNumber>
    </recommendedName>
</protein>
<keyword evidence="2" id="KW-0378">Hydrolase</keyword>
<dbReference type="GO" id="GO:0046872">
    <property type="term" value="F:metal ion binding"/>
    <property type="evidence" value="ECO:0007669"/>
    <property type="project" value="UniProtKB-UniRule"/>
</dbReference>
<comment type="cofactor">
    <cofactor evidence="2">
        <name>Zn(2+)</name>
        <dbReference type="ChEBI" id="CHEBI:29105"/>
    </cofactor>
</comment>
<comment type="catalytic activity">
    <reaction evidence="2">
        <text>an L-aminoacyl-L-amino acid + H2O = 2 an L-alpha-amino acid</text>
        <dbReference type="Rhea" id="RHEA:48940"/>
        <dbReference type="ChEBI" id="CHEBI:15377"/>
        <dbReference type="ChEBI" id="CHEBI:59869"/>
        <dbReference type="ChEBI" id="CHEBI:77460"/>
        <dbReference type="EC" id="3.4.13.19"/>
    </reaction>
</comment>